<dbReference type="PANTHER" id="PTHR34980:SF2">
    <property type="entry name" value="INNER MEMBRANE PROTEIN YHAH-RELATED"/>
    <property type="match status" value="1"/>
</dbReference>
<dbReference type="EMBL" id="CP119316">
    <property type="protein sequence ID" value="WEK47016.1"/>
    <property type="molecule type" value="Genomic_DNA"/>
</dbReference>
<gene>
    <name evidence="2" type="ORF">P0Y56_01655</name>
</gene>
<dbReference type="Pfam" id="PF05656">
    <property type="entry name" value="DUF805"/>
    <property type="match status" value="1"/>
</dbReference>
<dbReference type="KEGG" id="acob:P0Y56_01655"/>
<keyword evidence="1" id="KW-0812">Transmembrane</keyword>
<sequence length="197" mass="21332">MFGSIKYNLTHLFDFRGRDARQTFWYYVLFLVILGVVGWVVALVPLVGSAIEQAMKAAQAGLPQDQVSARMVQGMGPGMVVITWFSAISSLLLTLLTLAAFVRRLHDSDNPGWWAGLVLVAKLITVTITIQSIGKIEAALQAAADPARMQQFQQAGTTPLQALASLAGWLIPLVVIIFGVLPSTDGPNRYGDTSVEF</sequence>
<name>A0AAJ5X9G1_9SPHN</name>
<organism evidence="2 3">
    <name type="scientific">Candidatus Andeanibacterium colombiense</name>
    <dbReference type="NCBI Taxonomy" id="3121345"/>
    <lineage>
        <taxon>Bacteria</taxon>
        <taxon>Pseudomonadati</taxon>
        <taxon>Pseudomonadota</taxon>
        <taxon>Alphaproteobacteria</taxon>
        <taxon>Sphingomonadales</taxon>
        <taxon>Sphingomonadaceae</taxon>
        <taxon>Candidatus Andeanibacterium</taxon>
    </lineage>
</organism>
<evidence type="ECO:0000256" key="1">
    <source>
        <dbReference type="SAM" id="Phobius"/>
    </source>
</evidence>
<evidence type="ECO:0000313" key="2">
    <source>
        <dbReference type="EMBL" id="WEK47016.1"/>
    </source>
</evidence>
<dbReference type="Proteomes" id="UP001218362">
    <property type="component" value="Chromosome"/>
</dbReference>
<dbReference type="PANTHER" id="PTHR34980">
    <property type="entry name" value="INNER MEMBRANE PROTEIN-RELATED-RELATED"/>
    <property type="match status" value="1"/>
</dbReference>
<proteinExistence type="predicted"/>
<keyword evidence="1" id="KW-0472">Membrane</keyword>
<protein>
    <submittedName>
        <fullName evidence="2">DUF805 domain-containing protein</fullName>
    </submittedName>
</protein>
<dbReference type="GO" id="GO:0005886">
    <property type="term" value="C:plasma membrane"/>
    <property type="evidence" value="ECO:0007669"/>
    <property type="project" value="TreeGrafter"/>
</dbReference>
<evidence type="ECO:0000313" key="3">
    <source>
        <dbReference type="Proteomes" id="UP001218362"/>
    </source>
</evidence>
<feature type="transmembrane region" description="Helical" evidence="1">
    <location>
        <begin position="113"/>
        <end position="134"/>
    </location>
</feature>
<reference evidence="2" key="1">
    <citation type="submission" date="2023-03" db="EMBL/GenBank/DDBJ databases">
        <title>Andean soil-derived lignocellulolytic bacterial consortium as a source of novel taxa and putative plastic-active enzymes.</title>
        <authorList>
            <person name="Diaz-Garcia L."/>
            <person name="Chuvochina M."/>
            <person name="Feuerriegel G."/>
            <person name="Bunk B."/>
            <person name="Sproer C."/>
            <person name="Streit W.R."/>
            <person name="Rodriguez L.M."/>
            <person name="Overmann J."/>
            <person name="Jimenez D.J."/>
        </authorList>
    </citation>
    <scope>NUCLEOTIDE SEQUENCE</scope>
    <source>
        <strain evidence="2">MAG 26</strain>
    </source>
</reference>
<feature type="transmembrane region" description="Helical" evidence="1">
    <location>
        <begin position="155"/>
        <end position="181"/>
    </location>
</feature>
<dbReference type="AlphaFoldDB" id="A0AAJ5X9G1"/>
<keyword evidence="1" id="KW-1133">Transmembrane helix</keyword>
<accession>A0AAJ5X9G1</accession>
<feature type="transmembrane region" description="Helical" evidence="1">
    <location>
        <begin position="24"/>
        <end position="47"/>
    </location>
</feature>
<dbReference type="InterPro" id="IPR008523">
    <property type="entry name" value="DUF805"/>
</dbReference>
<feature type="transmembrane region" description="Helical" evidence="1">
    <location>
        <begin position="80"/>
        <end position="101"/>
    </location>
</feature>